<proteinExistence type="predicted"/>
<sequence length="618" mass="71801">MDDFETLVANLPIGVAVLQNDKIIYVNTYLLMMTGYSYSDVENKSVLNFLHPDDKELFIKRLEKRKRGEPLRSEAVYRILQKNGSIVLIKVETKDFKIQDEDFLLLVVKNIGSSMLIYQPLEITSSLIDSLAFNNSFGIWIDDLNDNTIFVNQFLCDVLEVTPVEVMNHKITDFLHPDSKNVYKKILEERKENVQTSSYELSLVNKEGKIFHFRVIGSVLFDLEGNKIASVGLFFNIDEIKKSSEVLSLLTEMALSQEIQSENFWKNSLIRLLSIFNFDFGLIYFEGEILTSIPEKINLDFFYDNFHEIIRTRETSLISHIATEVFGRKCESSYYTLIPIREMSSGFLLLGSSKTQMFDNTTKRLVDFFSSQVGLLYENRRKSLEKAEERSFTSLLLDILSHDFVNANTSVFGYLELMREFLEKEEYDKIGEYLERSTELLERSERIIESIQQLTKLRAFDQPKERIDLKKIIESAIETQKVLLLPRKLNVKLECPLETRFFGNLLVKEAFEKIFRLITYFNSNEEVKIKLKCYYIKQDQKSYVKCEITDNSEGIPKEMHFTLLQNLTRGDSRLKSEIGLCLYIANLIINSLSGKLNLKQLEKDGKSIGTMYEIYLPS</sequence>
<dbReference type="Pfam" id="PF13426">
    <property type="entry name" value="PAS_9"/>
    <property type="match status" value="1"/>
</dbReference>
<keyword evidence="3" id="KW-0597">Phosphoprotein</keyword>
<accession>A0A9Y1BMX5</accession>
<feature type="domain" description="Histidine kinase" evidence="6">
    <location>
        <begin position="399"/>
        <end position="618"/>
    </location>
</feature>
<gene>
    <name evidence="9" type="ORF">K9W45_05030</name>
</gene>
<dbReference type="Gene3D" id="3.30.565.10">
    <property type="entry name" value="Histidine kinase-like ATPase, C-terminal domain"/>
    <property type="match status" value="1"/>
</dbReference>
<protein>
    <recommendedName>
        <fullName evidence="2">histidine kinase</fullName>
        <ecNumber evidence="2">2.7.13.3</ecNumber>
    </recommendedName>
</protein>
<organism evidence="9">
    <name type="scientific">Candidatus Heimdallarchaeum aukensis</name>
    <dbReference type="NCBI Taxonomy" id="2876573"/>
    <lineage>
        <taxon>Archaea</taxon>
        <taxon>Promethearchaeati</taxon>
        <taxon>Candidatus Heimdallarchaeota</taxon>
        <taxon>Candidatus Heimdallarchaeia (ex Rinke et al. 2021) (nom. nud.)</taxon>
        <taxon>Candidatus Heimdallarchaeales</taxon>
        <taxon>Candidatus Heimdallarchaeaceae</taxon>
        <taxon>Candidatus Heimdallarchaeum</taxon>
    </lineage>
</organism>
<dbReference type="InterPro" id="IPR013655">
    <property type="entry name" value="PAS_fold_3"/>
</dbReference>
<evidence type="ECO:0000256" key="2">
    <source>
        <dbReference type="ARBA" id="ARBA00012438"/>
    </source>
</evidence>
<dbReference type="PROSITE" id="PS50109">
    <property type="entry name" value="HIS_KIN"/>
    <property type="match status" value="1"/>
</dbReference>
<dbReference type="Proteomes" id="UP001201020">
    <property type="component" value="Chromosome"/>
</dbReference>
<keyword evidence="4" id="KW-0808">Transferase</keyword>
<evidence type="ECO:0000313" key="9">
    <source>
        <dbReference type="EMBL" id="UJG41827.1"/>
    </source>
</evidence>
<dbReference type="CDD" id="cd00130">
    <property type="entry name" value="PAS"/>
    <property type="match status" value="2"/>
</dbReference>
<feature type="domain" description="PAC" evidence="8">
    <location>
        <begin position="197"/>
        <end position="249"/>
    </location>
</feature>
<dbReference type="Pfam" id="PF08447">
    <property type="entry name" value="PAS_3"/>
    <property type="match status" value="1"/>
</dbReference>
<dbReference type="SUPFAM" id="SSF55874">
    <property type="entry name" value="ATPase domain of HSP90 chaperone/DNA topoisomerase II/histidine kinase"/>
    <property type="match status" value="1"/>
</dbReference>
<dbReference type="AlphaFoldDB" id="A0A9Y1BMX5"/>
<evidence type="ECO:0000256" key="3">
    <source>
        <dbReference type="ARBA" id="ARBA00022553"/>
    </source>
</evidence>
<evidence type="ECO:0000259" key="6">
    <source>
        <dbReference type="PROSITE" id="PS50109"/>
    </source>
</evidence>
<dbReference type="InterPro" id="IPR000014">
    <property type="entry name" value="PAS"/>
</dbReference>
<reference evidence="9" key="1">
    <citation type="journal article" date="2022" name="Nat. Microbiol.">
        <title>Unique mobile elements and scalable gene flow at the prokaryote-eukaryote boundary revealed by circularized Asgard archaea genomes.</title>
        <authorList>
            <person name="Wu F."/>
            <person name="Speth D.R."/>
            <person name="Philosof A."/>
            <person name="Cremiere A."/>
            <person name="Narayanan A."/>
            <person name="Barco R.A."/>
            <person name="Connon S.A."/>
            <person name="Amend J.P."/>
            <person name="Antoshechkin I.A."/>
            <person name="Orphan V.J."/>
        </authorList>
    </citation>
    <scope>NUCLEOTIDE SEQUENCE</scope>
    <source>
        <strain evidence="9">PM71</strain>
    </source>
</reference>
<dbReference type="PROSITE" id="PS50112">
    <property type="entry name" value="PAS"/>
    <property type="match status" value="2"/>
</dbReference>
<dbReference type="PANTHER" id="PTHR43304:SF1">
    <property type="entry name" value="PAC DOMAIN-CONTAINING PROTEIN"/>
    <property type="match status" value="1"/>
</dbReference>
<dbReference type="InterPro" id="IPR035965">
    <property type="entry name" value="PAS-like_dom_sf"/>
</dbReference>
<dbReference type="InterPro" id="IPR005467">
    <property type="entry name" value="His_kinase_dom"/>
</dbReference>
<dbReference type="GO" id="GO:0004673">
    <property type="term" value="F:protein histidine kinase activity"/>
    <property type="evidence" value="ECO:0007669"/>
    <property type="project" value="UniProtKB-EC"/>
</dbReference>
<evidence type="ECO:0000256" key="1">
    <source>
        <dbReference type="ARBA" id="ARBA00000085"/>
    </source>
</evidence>
<comment type="catalytic activity">
    <reaction evidence="1">
        <text>ATP + protein L-histidine = ADP + protein N-phospho-L-histidine.</text>
        <dbReference type="EC" id="2.7.13.3"/>
    </reaction>
</comment>
<evidence type="ECO:0000256" key="4">
    <source>
        <dbReference type="ARBA" id="ARBA00022679"/>
    </source>
</evidence>
<dbReference type="PANTHER" id="PTHR43304">
    <property type="entry name" value="PHYTOCHROME-LIKE PROTEIN CPH1"/>
    <property type="match status" value="1"/>
</dbReference>
<dbReference type="InterPro" id="IPR000700">
    <property type="entry name" value="PAS-assoc_C"/>
</dbReference>
<dbReference type="PROSITE" id="PS50113">
    <property type="entry name" value="PAC"/>
    <property type="match status" value="1"/>
</dbReference>
<dbReference type="EC" id="2.7.13.3" evidence="2"/>
<dbReference type="InterPro" id="IPR003594">
    <property type="entry name" value="HATPase_dom"/>
</dbReference>
<evidence type="ECO:0000259" key="7">
    <source>
        <dbReference type="PROSITE" id="PS50112"/>
    </source>
</evidence>
<feature type="domain" description="PAS" evidence="7">
    <location>
        <begin position="20"/>
        <end position="69"/>
    </location>
</feature>
<evidence type="ECO:0000256" key="5">
    <source>
        <dbReference type="ARBA" id="ARBA00022777"/>
    </source>
</evidence>
<name>A0A9Y1BMX5_9ARCH</name>
<dbReference type="SMART" id="SM00091">
    <property type="entry name" value="PAS"/>
    <property type="match status" value="2"/>
</dbReference>
<dbReference type="Gene3D" id="3.30.450.20">
    <property type="entry name" value="PAS domain"/>
    <property type="match status" value="2"/>
</dbReference>
<evidence type="ECO:0000259" key="8">
    <source>
        <dbReference type="PROSITE" id="PS50113"/>
    </source>
</evidence>
<feature type="domain" description="PAS" evidence="7">
    <location>
        <begin position="139"/>
        <end position="194"/>
    </location>
</feature>
<dbReference type="SUPFAM" id="SSF55785">
    <property type="entry name" value="PYP-like sensor domain (PAS domain)"/>
    <property type="match status" value="2"/>
</dbReference>
<dbReference type="InterPro" id="IPR036890">
    <property type="entry name" value="HATPase_C_sf"/>
</dbReference>
<dbReference type="Pfam" id="PF02518">
    <property type="entry name" value="HATPase_c"/>
    <property type="match status" value="1"/>
</dbReference>
<dbReference type="EMBL" id="CP084166">
    <property type="protein sequence ID" value="UJG41827.1"/>
    <property type="molecule type" value="Genomic_DNA"/>
</dbReference>
<dbReference type="NCBIfam" id="TIGR00229">
    <property type="entry name" value="sensory_box"/>
    <property type="match status" value="2"/>
</dbReference>
<keyword evidence="5" id="KW-0418">Kinase</keyword>
<dbReference type="InterPro" id="IPR052162">
    <property type="entry name" value="Sensor_kinase/Photoreceptor"/>
</dbReference>